<gene>
    <name evidence="9" type="ORF">ACHAWU_006545</name>
    <name evidence="8" type="ORF">ACHAWU_008556</name>
</gene>
<evidence type="ECO:0000256" key="2">
    <source>
        <dbReference type="ARBA" id="ARBA00006824"/>
    </source>
</evidence>
<keyword evidence="5 6" id="KW-0472">Membrane</keyword>
<keyword evidence="3 6" id="KW-0812">Transmembrane</keyword>
<evidence type="ECO:0000256" key="7">
    <source>
        <dbReference type="SAM" id="SignalP"/>
    </source>
</evidence>
<evidence type="ECO:0000256" key="3">
    <source>
        <dbReference type="ARBA" id="ARBA00022692"/>
    </source>
</evidence>
<dbReference type="Pfam" id="PF04117">
    <property type="entry name" value="Mpv17_PMP22"/>
    <property type="match status" value="1"/>
</dbReference>
<evidence type="ECO:0000256" key="4">
    <source>
        <dbReference type="ARBA" id="ARBA00022989"/>
    </source>
</evidence>
<evidence type="ECO:0000256" key="6">
    <source>
        <dbReference type="RuleBase" id="RU363053"/>
    </source>
</evidence>
<comment type="similarity">
    <text evidence="2 6">Belongs to the peroxisomal membrane protein PXMP2/4 family.</text>
</comment>
<dbReference type="PANTHER" id="PTHR11266:SF80">
    <property type="entry name" value="PEROXISOMAL MEMBRANE PROTEIN 2"/>
    <property type="match status" value="1"/>
</dbReference>
<name>A0ABD3M993_9STRA</name>
<organism evidence="8 10">
    <name type="scientific">Discostella pseudostelligera</name>
    <dbReference type="NCBI Taxonomy" id="259834"/>
    <lineage>
        <taxon>Eukaryota</taxon>
        <taxon>Sar</taxon>
        <taxon>Stramenopiles</taxon>
        <taxon>Ochrophyta</taxon>
        <taxon>Bacillariophyta</taxon>
        <taxon>Coscinodiscophyceae</taxon>
        <taxon>Thalassiosirophycidae</taxon>
        <taxon>Stephanodiscales</taxon>
        <taxon>Stephanodiscaceae</taxon>
        <taxon>Discostella</taxon>
    </lineage>
</organism>
<keyword evidence="7" id="KW-0732">Signal</keyword>
<dbReference type="PANTHER" id="PTHR11266">
    <property type="entry name" value="PEROXISOMAL MEMBRANE PROTEIN 2, PXMP2 MPV17"/>
    <property type="match status" value="1"/>
</dbReference>
<proteinExistence type="inferred from homology"/>
<keyword evidence="10" id="KW-1185">Reference proteome</keyword>
<sequence>MLFSSWLGVLLLIAIQSTEFSLASSLNHIRAVGTMYEIVGVKSRQRQGQSTADDDVMVIPVGGYIDNNDADLEDDEMKSMLGDNKLRISPLEAIGKWYMNQINTHELRTKFISAGILSLVGDMCAQNARRYLDNSASTTWLDKQRLVAMFCEGFLCTGPLLHFVYELYERVLPTHAVVNEDGEIDKSPKAKRKLLFASAAHVLFDNFVMVIVYIAVLMVATAVMEGKTSLIRHELAHDLIPALKVSWKVSIMGYAPMQFLSFHFLPRKLRVLAVNSLDVVWVTVMSYVTHRNRH</sequence>
<dbReference type="GO" id="GO:0016020">
    <property type="term" value="C:membrane"/>
    <property type="evidence" value="ECO:0007669"/>
    <property type="project" value="UniProtKB-SubCell"/>
</dbReference>
<dbReference type="AlphaFoldDB" id="A0ABD3M993"/>
<keyword evidence="4 6" id="KW-1133">Transmembrane helix</keyword>
<evidence type="ECO:0000256" key="5">
    <source>
        <dbReference type="ARBA" id="ARBA00023136"/>
    </source>
</evidence>
<feature type="transmembrane region" description="Helical" evidence="6">
    <location>
        <begin position="194"/>
        <end position="224"/>
    </location>
</feature>
<reference evidence="8 10" key="1">
    <citation type="submission" date="2024-10" db="EMBL/GenBank/DDBJ databases">
        <title>Updated reference genomes for cyclostephanoid diatoms.</title>
        <authorList>
            <person name="Roberts W.R."/>
            <person name="Alverson A.J."/>
        </authorList>
    </citation>
    <scope>NUCLEOTIDE SEQUENCE [LARGE SCALE GENOMIC DNA]</scope>
    <source>
        <strain evidence="8 10">AJA232-27</strain>
    </source>
</reference>
<evidence type="ECO:0000256" key="1">
    <source>
        <dbReference type="ARBA" id="ARBA00004141"/>
    </source>
</evidence>
<evidence type="ECO:0000313" key="9">
    <source>
        <dbReference type="EMBL" id="KAL3761515.1"/>
    </source>
</evidence>
<comment type="subcellular location">
    <subcellularLocation>
        <location evidence="1">Membrane</location>
        <topology evidence="1">Multi-pass membrane protein</topology>
    </subcellularLocation>
</comment>
<feature type="chain" id="PRO_5044724923" evidence="7">
    <location>
        <begin position="24"/>
        <end position="294"/>
    </location>
</feature>
<evidence type="ECO:0000313" key="8">
    <source>
        <dbReference type="EMBL" id="KAL3760594.1"/>
    </source>
</evidence>
<dbReference type="EMBL" id="JALLBG020000149">
    <property type="protein sequence ID" value="KAL3761515.1"/>
    <property type="molecule type" value="Genomic_DNA"/>
</dbReference>
<protein>
    <submittedName>
        <fullName evidence="8">Uncharacterized protein</fullName>
    </submittedName>
</protein>
<accession>A0ABD3M993</accession>
<feature type="signal peptide" evidence="7">
    <location>
        <begin position="1"/>
        <end position="23"/>
    </location>
</feature>
<comment type="caution">
    <text evidence="6">Lacks conserved residue(s) required for the propagation of feature annotation.</text>
</comment>
<dbReference type="Proteomes" id="UP001530293">
    <property type="component" value="Unassembled WGS sequence"/>
</dbReference>
<comment type="caution">
    <text evidence="8">The sequence shown here is derived from an EMBL/GenBank/DDBJ whole genome shotgun (WGS) entry which is preliminary data.</text>
</comment>
<evidence type="ECO:0000313" key="10">
    <source>
        <dbReference type="Proteomes" id="UP001530293"/>
    </source>
</evidence>
<dbReference type="InterPro" id="IPR007248">
    <property type="entry name" value="Mpv17_PMP22"/>
</dbReference>
<dbReference type="EMBL" id="JALLBG020000180">
    <property type="protein sequence ID" value="KAL3760594.1"/>
    <property type="molecule type" value="Genomic_DNA"/>
</dbReference>